<evidence type="ECO:0000313" key="1">
    <source>
        <dbReference type="EMBL" id="GAI26749.1"/>
    </source>
</evidence>
<sequence length="106" mass="12298">MVGKTRETGELELSTELRSHGDCTQYSGLLSEQSFSFIEYNGEGKELIENLVIIRSLDKELILQKIEQGKEFLLRAVHEDEHGFYKKYDTLNDYFGNRLHTVYSGF</sequence>
<name>X1P751_9ZZZZ</name>
<proteinExistence type="predicted"/>
<protein>
    <submittedName>
        <fullName evidence="1">Uncharacterized protein</fullName>
    </submittedName>
</protein>
<gene>
    <name evidence="1" type="ORF">S06H3_37853</name>
</gene>
<feature type="non-terminal residue" evidence="1">
    <location>
        <position position="106"/>
    </location>
</feature>
<accession>X1P751</accession>
<dbReference type="EMBL" id="BARV01023028">
    <property type="protein sequence ID" value="GAI26749.1"/>
    <property type="molecule type" value="Genomic_DNA"/>
</dbReference>
<reference evidence="1" key="1">
    <citation type="journal article" date="2014" name="Front. Microbiol.">
        <title>High frequency of phylogenetically diverse reductive dehalogenase-homologous genes in deep subseafloor sedimentary metagenomes.</title>
        <authorList>
            <person name="Kawai M."/>
            <person name="Futagami T."/>
            <person name="Toyoda A."/>
            <person name="Takaki Y."/>
            <person name="Nishi S."/>
            <person name="Hori S."/>
            <person name="Arai W."/>
            <person name="Tsubouchi T."/>
            <person name="Morono Y."/>
            <person name="Uchiyama I."/>
            <person name="Ito T."/>
            <person name="Fujiyama A."/>
            <person name="Inagaki F."/>
            <person name="Takami H."/>
        </authorList>
    </citation>
    <scope>NUCLEOTIDE SEQUENCE</scope>
    <source>
        <strain evidence="1">Expedition CK06-06</strain>
    </source>
</reference>
<dbReference type="AlphaFoldDB" id="X1P751"/>
<organism evidence="1">
    <name type="scientific">marine sediment metagenome</name>
    <dbReference type="NCBI Taxonomy" id="412755"/>
    <lineage>
        <taxon>unclassified sequences</taxon>
        <taxon>metagenomes</taxon>
        <taxon>ecological metagenomes</taxon>
    </lineage>
</organism>
<comment type="caution">
    <text evidence="1">The sequence shown here is derived from an EMBL/GenBank/DDBJ whole genome shotgun (WGS) entry which is preliminary data.</text>
</comment>